<keyword evidence="2" id="KW-1185">Reference proteome</keyword>
<dbReference type="Pfam" id="PF09957">
    <property type="entry name" value="VapB_antitoxin"/>
    <property type="match status" value="1"/>
</dbReference>
<dbReference type="AlphaFoldDB" id="A0A1I3VKX7"/>
<dbReference type="EMBL" id="FOQY01000014">
    <property type="protein sequence ID" value="SFJ95719.1"/>
    <property type="molecule type" value="Genomic_DNA"/>
</dbReference>
<dbReference type="InterPro" id="IPR019239">
    <property type="entry name" value="VapB_antitoxin"/>
</dbReference>
<dbReference type="GeneID" id="96300067"/>
<organism evidence="1 2">
    <name type="scientific">Streptosporangium canum</name>
    <dbReference type="NCBI Taxonomy" id="324952"/>
    <lineage>
        <taxon>Bacteria</taxon>
        <taxon>Bacillati</taxon>
        <taxon>Actinomycetota</taxon>
        <taxon>Actinomycetes</taxon>
        <taxon>Streptosporangiales</taxon>
        <taxon>Streptosporangiaceae</taxon>
        <taxon>Streptosporangium</taxon>
    </lineage>
</organism>
<protein>
    <submittedName>
        <fullName evidence="1">Antitoxin of type II TA system, VapB</fullName>
    </submittedName>
</protein>
<proteinExistence type="predicted"/>
<sequence length="66" mass="7520">MTVTWIDLDDEALAEAMRMLGISSAGDTVNAVLREYVTRVKRIEALEKPAVLRVRTEVMRRDVRMA</sequence>
<dbReference type="RefSeq" id="WP_093888793.1">
    <property type="nucleotide sequence ID" value="NZ_FOQY01000014.1"/>
</dbReference>
<evidence type="ECO:0000313" key="1">
    <source>
        <dbReference type="EMBL" id="SFJ95719.1"/>
    </source>
</evidence>
<reference evidence="2" key="1">
    <citation type="submission" date="2016-10" db="EMBL/GenBank/DDBJ databases">
        <authorList>
            <person name="Varghese N."/>
            <person name="Submissions S."/>
        </authorList>
    </citation>
    <scope>NUCLEOTIDE SEQUENCE [LARGE SCALE GENOMIC DNA]</scope>
    <source>
        <strain evidence="2">CGMCC 4.2126</strain>
    </source>
</reference>
<dbReference type="Proteomes" id="UP000199111">
    <property type="component" value="Unassembled WGS sequence"/>
</dbReference>
<gene>
    <name evidence="1" type="ORF">SAMN05216275_114145</name>
</gene>
<name>A0A1I3VKX7_9ACTN</name>
<evidence type="ECO:0000313" key="2">
    <source>
        <dbReference type="Proteomes" id="UP000199111"/>
    </source>
</evidence>
<accession>A0A1I3VKX7</accession>